<accession>A0AAE3T2X0</accession>
<reference evidence="18" key="1">
    <citation type="submission" date="2021-09" db="EMBL/GenBank/DDBJ databases">
        <title>Genomic analysis of Ralstonia spp.</title>
        <authorList>
            <person name="Aburjaile F."/>
            <person name="Ariute J.C."/>
            <person name="Pais A.K.L."/>
            <person name="Albuquerque G.M.R."/>
            <person name="Silva A.M.F."/>
            <person name="Brenig B."/>
            <person name="Azevedo V."/>
            <person name="Matiuzzi M."/>
            <person name="Ramos R."/>
            <person name="Goes-Neto A."/>
            <person name="Soares S."/>
            <person name="Iseppon A.M.B."/>
            <person name="Souza E."/>
            <person name="Gama M."/>
        </authorList>
    </citation>
    <scope>NUCLEOTIDE SEQUENCE</scope>
    <source>
        <strain evidence="18">B4</strain>
    </source>
</reference>
<evidence type="ECO:0000256" key="9">
    <source>
        <dbReference type="ARBA" id="ARBA00023221"/>
    </source>
</evidence>
<dbReference type="Gene3D" id="3.50.50.60">
    <property type="entry name" value="FAD/NAD(P)-binding domain"/>
    <property type="match status" value="1"/>
</dbReference>
<gene>
    <name evidence="18" type="ORF">LBW55_04105</name>
</gene>
<keyword evidence="6" id="KW-0560">Oxidoreductase</keyword>
<evidence type="ECO:0000256" key="2">
    <source>
        <dbReference type="ARBA" id="ARBA00010790"/>
    </source>
</evidence>
<evidence type="ECO:0000256" key="1">
    <source>
        <dbReference type="ARBA" id="ARBA00001974"/>
    </source>
</evidence>
<dbReference type="InterPro" id="IPR000172">
    <property type="entry name" value="GMC_OxRdtase_N"/>
</dbReference>
<dbReference type="PANTHER" id="PTHR47470:SF1">
    <property type="entry name" value="FAD-DEPENDENT OXIDOREDUCTASE 2 FAD BINDING DOMAIN-CONTAINING PROTEIN"/>
    <property type="match status" value="1"/>
</dbReference>
<dbReference type="RefSeq" id="WP_184852454.1">
    <property type="nucleotide sequence ID" value="NZ_JABZEH010000002.1"/>
</dbReference>
<evidence type="ECO:0000256" key="15">
    <source>
        <dbReference type="ARBA" id="ARBA00049778"/>
    </source>
</evidence>
<evidence type="ECO:0000256" key="10">
    <source>
        <dbReference type="ARBA" id="ARBA00023235"/>
    </source>
</evidence>
<dbReference type="GO" id="GO:0050660">
    <property type="term" value="F:flavin adenine dinucleotide binding"/>
    <property type="evidence" value="ECO:0007669"/>
    <property type="project" value="InterPro"/>
</dbReference>
<keyword evidence="10" id="KW-0413">Isomerase</keyword>
<dbReference type="InterPro" id="IPR052542">
    <property type="entry name" value="Cholesterol_Oxidase"/>
</dbReference>
<comment type="caution">
    <text evidence="18">The sequence shown here is derived from an EMBL/GenBank/DDBJ whole genome shotgun (WGS) entry which is preliminary data.</text>
</comment>
<evidence type="ECO:0000259" key="17">
    <source>
        <dbReference type="Pfam" id="PF05199"/>
    </source>
</evidence>
<dbReference type="Pfam" id="PF13450">
    <property type="entry name" value="NAD_binding_8"/>
    <property type="match status" value="1"/>
</dbReference>
<dbReference type="EMBL" id="JAIVEX010000002">
    <property type="protein sequence ID" value="MDB0520797.1"/>
    <property type="molecule type" value="Genomic_DNA"/>
</dbReference>
<dbReference type="PANTHER" id="PTHR47470">
    <property type="entry name" value="CHOLESTEROL OXIDASE"/>
    <property type="match status" value="1"/>
</dbReference>
<evidence type="ECO:0000256" key="5">
    <source>
        <dbReference type="ARBA" id="ARBA00022827"/>
    </source>
</evidence>
<evidence type="ECO:0000313" key="18">
    <source>
        <dbReference type="EMBL" id="MDB0520797.1"/>
    </source>
</evidence>
<evidence type="ECO:0000256" key="8">
    <source>
        <dbReference type="ARBA" id="ARBA00023166"/>
    </source>
</evidence>
<dbReference type="Pfam" id="PF05199">
    <property type="entry name" value="GMC_oxred_C"/>
    <property type="match status" value="1"/>
</dbReference>
<evidence type="ECO:0000256" key="13">
    <source>
        <dbReference type="ARBA" id="ARBA00049723"/>
    </source>
</evidence>
<keyword evidence="5" id="KW-0274">FAD</keyword>
<evidence type="ECO:0000256" key="12">
    <source>
        <dbReference type="ARBA" id="ARBA00049645"/>
    </source>
</evidence>
<dbReference type="Proteomes" id="UP001143674">
    <property type="component" value="Unassembled WGS sequence"/>
</dbReference>
<keyword evidence="8" id="KW-1207">Sterol metabolism</keyword>
<dbReference type="Pfam" id="PF00732">
    <property type="entry name" value="GMC_oxred_N"/>
    <property type="match status" value="1"/>
</dbReference>
<dbReference type="GO" id="GO:0016995">
    <property type="term" value="F:cholesterol oxidase activity"/>
    <property type="evidence" value="ECO:0007669"/>
    <property type="project" value="UniProtKB-EC"/>
</dbReference>
<keyword evidence="3" id="KW-0153">Cholesterol metabolism</keyword>
<dbReference type="GO" id="GO:0008203">
    <property type="term" value="P:cholesterol metabolic process"/>
    <property type="evidence" value="ECO:0007669"/>
    <property type="project" value="UniProtKB-KW"/>
</dbReference>
<evidence type="ECO:0000256" key="4">
    <source>
        <dbReference type="ARBA" id="ARBA00022630"/>
    </source>
</evidence>
<evidence type="ECO:0000256" key="11">
    <source>
        <dbReference type="ARBA" id="ARBA00038856"/>
    </source>
</evidence>
<dbReference type="EC" id="5.3.3.1" evidence="11"/>
<dbReference type="AlphaFoldDB" id="A0AAE3T2X0"/>
<comment type="pathway">
    <text evidence="12">Steroid metabolism; cholesterol degradation.</text>
</comment>
<name>A0AAE3T2X0_RALSL</name>
<keyword evidence="4" id="KW-0285">Flavoprotein</keyword>
<evidence type="ECO:0000313" key="19">
    <source>
        <dbReference type="Proteomes" id="UP001143674"/>
    </source>
</evidence>
<evidence type="ECO:0000256" key="7">
    <source>
        <dbReference type="ARBA" id="ARBA00023098"/>
    </source>
</evidence>
<dbReference type="Gene3D" id="3.30.410.10">
    <property type="entry name" value="Cholesterol Oxidase, domain 2"/>
    <property type="match status" value="1"/>
</dbReference>
<feature type="domain" description="Glucose-methanol-choline oxidoreductase C-terminal" evidence="17">
    <location>
        <begin position="436"/>
        <end position="489"/>
    </location>
</feature>
<sequence length="508" mass="55418">MNTEVEVLVIGSGFGGAIAAKRLSEAGRDVLMLERGPWRNTVPNQSIGMKDLAPLPQGSKVFTYGLRSIRSHLFKGQMVLNKKGFVEVYRGDGINVICSSNVGGGSHIYAGMLARPSNPGYWDGRHPQISRERMEKYYVEIIGLLNARAVTSEDRVPNSIDQTNYDGKLSTAGMANPLIGILLPQKPGAASKVVDPHGVERWECAFKNDSVLGSPSGAKTTLDFAVVWPAMKQGLVVRDLCEVESIRKLRNGDPTGMRYEVHYRNHRSKTHEIVLAKHVILAAGCLNTVRLLLKSRDIERGLDGMPRLGYQFGTNGGFFGLWKENSQRDLTEGLPLCGPFRSHESTNQSAQILRAAIQGIDAIPMPAMARRWLSRNSFIAALGRDANIGSMKISNGKFRIKYNKNESSIYKEIDFEVKKIQLATGTKIYAPSAPITVQPLGGACLGTSNTDGVIDANGEVFDHRGLYVADAAALPESPGRPPSLTIAVWAANVADRLLESLQQEPVQP</sequence>
<keyword evidence="7" id="KW-0443">Lipid metabolism</keyword>
<protein>
    <recommendedName>
        <fullName evidence="14">Cholesterol oxidase</fullName>
        <ecNumber evidence="13">1.1.3.6</ecNumber>
        <ecNumber evidence="11">5.3.3.1</ecNumber>
    </recommendedName>
    <alternativeName>
        <fullName evidence="15">Cholesterol isomerase</fullName>
    </alternativeName>
</protein>
<evidence type="ECO:0000259" key="16">
    <source>
        <dbReference type="Pfam" id="PF00732"/>
    </source>
</evidence>
<comment type="similarity">
    <text evidence="2">Belongs to the GMC oxidoreductase family.</text>
</comment>
<dbReference type="InterPro" id="IPR036188">
    <property type="entry name" value="FAD/NAD-bd_sf"/>
</dbReference>
<feature type="domain" description="Glucose-methanol-choline oxidoreductase N-terminal" evidence="16">
    <location>
        <begin position="210"/>
        <end position="295"/>
    </location>
</feature>
<evidence type="ECO:0000256" key="3">
    <source>
        <dbReference type="ARBA" id="ARBA00022548"/>
    </source>
</evidence>
<organism evidence="18 19">
    <name type="scientific">Ralstonia solanacearum</name>
    <name type="common">Pseudomonas solanacearum</name>
    <dbReference type="NCBI Taxonomy" id="305"/>
    <lineage>
        <taxon>Bacteria</taxon>
        <taxon>Pseudomonadati</taxon>
        <taxon>Pseudomonadota</taxon>
        <taxon>Betaproteobacteria</taxon>
        <taxon>Burkholderiales</taxon>
        <taxon>Burkholderiaceae</taxon>
        <taxon>Ralstonia</taxon>
        <taxon>Ralstonia solanacearum species complex</taxon>
    </lineage>
</organism>
<comment type="cofactor">
    <cofactor evidence="1">
        <name>FAD</name>
        <dbReference type="ChEBI" id="CHEBI:57692"/>
    </cofactor>
</comment>
<evidence type="ECO:0000256" key="6">
    <source>
        <dbReference type="ARBA" id="ARBA00023002"/>
    </source>
</evidence>
<dbReference type="InterPro" id="IPR007867">
    <property type="entry name" value="GMC_OxRtase_C"/>
</dbReference>
<dbReference type="GO" id="GO:0004769">
    <property type="term" value="F:steroid Delta-isomerase activity"/>
    <property type="evidence" value="ECO:0007669"/>
    <property type="project" value="UniProtKB-EC"/>
</dbReference>
<dbReference type="SUPFAM" id="SSF51905">
    <property type="entry name" value="FAD/NAD(P)-binding domain"/>
    <property type="match status" value="1"/>
</dbReference>
<dbReference type="EC" id="1.1.3.6" evidence="13"/>
<proteinExistence type="inferred from homology"/>
<keyword evidence="9" id="KW-0753">Steroid metabolism</keyword>
<evidence type="ECO:0000256" key="14">
    <source>
        <dbReference type="ARBA" id="ARBA00049744"/>
    </source>
</evidence>